<accession>E9GRG9</accession>
<sequence>MSHPANFPSFPNTCYSHSTIPRFNTYNRKVAKCLHLINFQDAAEPFLKRPLELEARELFEIYLSNFIEDWVEIPNHHKVPVPTKPSELLHSTYHLVKTNKWKPPTSLTILAEDHPRYGRYCTEYTQHDARFLYFVETAVEVFYKPIFARKGYSINNLQVSADQHLLAENEKIIEENQALQLRQSRMEKYIRIREKSQKWPYFCNNLLLQPLEALRTRLSERGDM</sequence>
<reference evidence="1 2" key="1">
    <citation type="journal article" date="2011" name="Science">
        <title>The ecoresponsive genome of Daphnia pulex.</title>
        <authorList>
            <person name="Colbourne J.K."/>
            <person name="Pfrender M.E."/>
            <person name="Gilbert D."/>
            <person name="Thomas W.K."/>
            <person name="Tucker A."/>
            <person name="Oakley T.H."/>
            <person name="Tokishita S."/>
            <person name="Aerts A."/>
            <person name="Arnold G.J."/>
            <person name="Basu M.K."/>
            <person name="Bauer D.J."/>
            <person name="Caceres C.E."/>
            <person name="Carmel L."/>
            <person name="Casola C."/>
            <person name="Choi J.H."/>
            <person name="Detter J.C."/>
            <person name="Dong Q."/>
            <person name="Dusheyko S."/>
            <person name="Eads B.D."/>
            <person name="Frohlich T."/>
            <person name="Geiler-Samerotte K.A."/>
            <person name="Gerlach D."/>
            <person name="Hatcher P."/>
            <person name="Jogdeo S."/>
            <person name="Krijgsveld J."/>
            <person name="Kriventseva E.V."/>
            <person name="Kultz D."/>
            <person name="Laforsch C."/>
            <person name="Lindquist E."/>
            <person name="Lopez J."/>
            <person name="Manak J.R."/>
            <person name="Muller J."/>
            <person name="Pangilinan J."/>
            <person name="Patwardhan R.P."/>
            <person name="Pitluck S."/>
            <person name="Pritham E.J."/>
            <person name="Rechtsteiner A."/>
            <person name="Rho M."/>
            <person name="Rogozin I.B."/>
            <person name="Sakarya O."/>
            <person name="Salamov A."/>
            <person name="Schaack S."/>
            <person name="Shapiro H."/>
            <person name="Shiga Y."/>
            <person name="Skalitzky C."/>
            <person name="Smith Z."/>
            <person name="Souvorov A."/>
            <person name="Sung W."/>
            <person name="Tang Z."/>
            <person name="Tsuchiya D."/>
            <person name="Tu H."/>
            <person name="Vos H."/>
            <person name="Wang M."/>
            <person name="Wolf Y.I."/>
            <person name="Yamagata H."/>
            <person name="Yamada T."/>
            <person name="Ye Y."/>
            <person name="Shaw J.R."/>
            <person name="Andrews J."/>
            <person name="Crease T.J."/>
            <person name="Tang H."/>
            <person name="Lucas S.M."/>
            <person name="Robertson H.M."/>
            <person name="Bork P."/>
            <person name="Koonin E.V."/>
            <person name="Zdobnov E.M."/>
            <person name="Grigoriev I.V."/>
            <person name="Lynch M."/>
            <person name="Boore J.L."/>
        </authorList>
    </citation>
    <scope>NUCLEOTIDE SEQUENCE [LARGE SCALE GENOMIC DNA]</scope>
</reference>
<organism evidence="1 2">
    <name type="scientific">Daphnia pulex</name>
    <name type="common">Water flea</name>
    <dbReference type="NCBI Taxonomy" id="6669"/>
    <lineage>
        <taxon>Eukaryota</taxon>
        <taxon>Metazoa</taxon>
        <taxon>Ecdysozoa</taxon>
        <taxon>Arthropoda</taxon>
        <taxon>Crustacea</taxon>
        <taxon>Branchiopoda</taxon>
        <taxon>Diplostraca</taxon>
        <taxon>Cladocera</taxon>
        <taxon>Anomopoda</taxon>
        <taxon>Daphniidae</taxon>
        <taxon>Daphnia</taxon>
    </lineage>
</organism>
<dbReference type="EMBL" id="GL732560">
    <property type="protein sequence ID" value="EFX77772.1"/>
    <property type="molecule type" value="Genomic_DNA"/>
</dbReference>
<dbReference type="KEGG" id="dpx:DAPPUDRAFT_105682"/>
<name>E9GRG9_DAPPU</name>
<evidence type="ECO:0000313" key="1">
    <source>
        <dbReference type="EMBL" id="EFX77772.1"/>
    </source>
</evidence>
<dbReference type="AlphaFoldDB" id="E9GRG9"/>
<dbReference type="InParanoid" id="E9GRG9"/>
<dbReference type="HOGENOM" id="CLU_107745_0_0_1"/>
<keyword evidence="2" id="KW-1185">Reference proteome</keyword>
<dbReference type="Proteomes" id="UP000000305">
    <property type="component" value="Unassembled WGS sequence"/>
</dbReference>
<protein>
    <submittedName>
        <fullName evidence="1">Uncharacterized protein</fullName>
    </submittedName>
</protein>
<evidence type="ECO:0000313" key="2">
    <source>
        <dbReference type="Proteomes" id="UP000000305"/>
    </source>
</evidence>
<dbReference type="PhylomeDB" id="E9GRG9"/>
<gene>
    <name evidence="1" type="ORF">DAPPUDRAFT_105682</name>
</gene>
<proteinExistence type="predicted"/>